<evidence type="ECO:0000313" key="2">
    <source>
        <dbReference type="EMBL" id="SFK32979.1"/>
    </source>
</evidence>
<keyword evidence="1" id="KW-0732">Signal</keyword>
<dbReference type="PANTHER" id="PTHR35567:SF1">
    <property type="entry name" value="CONSERVED FUNGAL PROTEIN (AFU_ORTHOLOGUE AFUA_1G14230)"/>
    <property type="match status" value="1"/>
</dbReference>
<feature type="chain" id="PRO_5011504536" description="DUF3455 domain-containing protein" evidence="1">
    <location>
        <begin position="20"/>
        <end position="168"/>
    </location>
</feature>
<dbReference type="InterPro" id="IPR021851">
    <property type="entry name" value="DUF3455"/>
</dbReference>
<dbReference type="EMBL" id="FOSN01000006">
    <property type="protein sequence ID" value="SFK32979.1"/>
    <property type="molecule type" value="Genomic_DNA"/>
</dbReference>
<dbReference type="PANTHER" id="PTHR35567">
    <property type="entry name" value="MALATE DEHYDROGENASE (AFU_ORTHOLOGUE AFUA_2G13800)"/>
    <property type="match status" value="1"/>
</dbReference>
<keyword evidence="3" id="KW-1185">Reference proteome</keyword>
<name>A0A1I3YNN3_9HYPH</name>
<dbReference type="AlphaFoldDB" id="A0A1I3YNN3"/>
<protein>
    <recommendedName>
        <fullName evidence="4">DUF3455 domain-containing protein</fullName>
    </recommendedName>
</protein>
<organism evidence="2 3">
    <name type="scientific">Methylocapsa palsarum</name>
    <dbReference type="NCBI Taxonomy" id="1612308"/>
    <lineage>
        <taxon>Bacteria</taxon>
        <taxon>Pseudomonadati</taxon>
        <taxon>Pseudomonadota</taxon>
        <taxon>Alphaproteobacteria</taxon>
        <taxon>Hyphomicrobiales</taxon>
        <taxon>Beijerinckiaceae</taxon>
        <taxon>Methylocapsa</taxon>
    </lineage>
</organism>
<sequence>MRRLVWTIALCGSALPAAAEEPLAASPGAKLLFAAQAQGVQIYSCQAKDPSGKDPAYGWVLTGPQAVLTGADGRQIGVHSKGPSWILADGSKVTGAIVAKGASPQEGAIPWLLLRVDSHEGSGRLDGVSEIRRLNTSGGAEPGESCTSARAGEVARVPYSATYEFYGT</sequence>
<reference evidence="2 3" key="1">
    <citation type="submission" date="2016-10" db="EMBL/GenBank/DDBJ databases">
        <authorList>
            <person name="de Groot N.N."/>
        </authorList>
    </citation>
    <scope>NUCLEOTIDE SEQUENCE [LARGE SCALE GENOMIC DNA]</scope>
    <source>
        <strain evidence="2 3">NE2</strain>
    </source>
</reference>
<evidence type="ECO:0000256" key="1">
    <source>
        <dbReference type="SAM" id="SignalP"/>
    </source>
</evidence>
<dbReference type="OrthoDB" id="193535at2"/>
<dbReference type="STRING" id="1612308.SAMN05444581_10646"/>
<dbReference type="RefSeq" id="WP_091680999.1">
    <property type="nucleotide sequence ID" value="NZ_FOSN01000006.1"/>
</dbReference>
<feature type="signal peptide" evidence="1">
    <location>
        <begin position="1"/>
        <end position="19"/>
    </location>
</feature>
<evidence type="ECO:0000313" key="3">
    <source>
        <dbReference type="Proteomes" id="UP000198755"/>
    </source>
</evidence>
<proteinExistence type="predicted"/>
<dbReference type="Pfam" id="PF11937">
    <property type="entry name" value="DUF3455"/>
    <property type="match status" value="1"/>
</dbReference>
<evidence type="ECO:0008006" key="4">
    <source>
        <dbReference type="Google" id="ProtNLM"/>
    </source>
</evidence>
<gene>
    <name evidence="2" type="ORF">SAMN05444581_10646</name>
</gene>
<accession>A0A1I3YNN3</accession>
<dbReference type="Proteomes" id="UP000198755">
    <property type="component" value="Unassembled WGS sequence"/>
</dbReference>